<feature type="transmembrane region" description="Helical" evidence="1">
    <location>
        <begin position="251"/>
        <end position="273"/>
    </location>
</feature>
<keyword evidence="1" id="KW-0812">Transmembrane</keyword>
<dbReference type="InterPro" id="IPR001173">
    <property type="entry name" value="Glyco_trans_2-like"/>
</dbReference>
<dbReference type="PANTHER" id="PTHR43685">
    <property type="entry name" value="GLYCOSYLTRANSFERASE"/>
    <property type="match status" value="1"/>
</dbReference>
<dbReference type="SUPFAM" id="SSF53448">
    <property type="entry name" value="Nucleotide-diphospho-sugar transferases"/>
    <property type="match status" value="1"/>
</dbReference>
<gene>
    <name evidence="3" type="ORF">GEAMG1_2198</name>
</gene>
<dbReference type="InterPro" id="IPR029044">
    <property type="entry name" value="Nucleotide-diphossugar_trans"/>
</dbReference>
<feature type="domain" description="Glycosyltransferase 2-like" evidence="2">
    <location>
        <begin position="42"/>
        <end position="102"/>
    </location>
</feature>
<proteinExistence type="predicted"/>
<dbReference type="Gene3D" id="3.90.550.10">
    <property type="entry name" value="Spore Coat Polysaccharide Biosynthesis Protein SpsA, Chain A"/>
    <property type="match status" value="1"/>
</dbReference>
<organism evidence="3 4">
    <name type="scientific">Trichlorobacter ammonificans</name>
    <dbReference type="NCBI Taxonomy" id="2916410"/>
    <lineage>
        <taxon>Bacteria</taxon>
        <taxon>Pseudomonadati</taxon>
        <taxon>Thermodesulfobacteriota</taxon>
        <taxon>Desulfuromonadia</taxon>
        <taxon>Geobacterales</taxon>
        <taxon>Geobacteraceae</taxon>
        <taxon>Trichlorobacter</taxon>
    </lineage>
</organism>
<evidence type="ECO:0000259" key="2">
    <source>
        <dbReference type="Pfam" id="PF00535"/>
    </source>
</evidence>
<accession>A0ABM9D9Z5</accession>
<dbReference type="PANTHER" id="PTHR43685:SF3">
    <property type="entry name" value="SLR2126 PROTEIN"/>
    <property type="match status" value="1"/>
</dbReference>
<evidence type="ECO:0000256" key="1">
    <source>
        <dbReference type="SAM" id="Phobius"/>
    </source>
</evidence>
<reference evidence="3 4" key="1">
    <citation type="submission" date="2022-03" db="EMBL/GenBank/DDBJ databases">
        <authorList>
            <person name="Koch H."/>
        </authorList>
    </citation>
    <scope>NUCLEOTIDE SEQUENCE [LARGE SCALE GENOMIC DNA]</scope>
    <source>
        <strain evidence="3 4">G1</strain>
    </source>
</reference>
<dbReference type="Proteomes" id="UP001295463">
    <property type="component" value="Chromosome"/>
</dbReference>
<dbReference type="Pfam" id="PF00535">
    <property type="entry name" value="Glycos_transf_2"/>
    <property type="match status" value="1"/>
</dbReference>
<dbReference type="RefSeq" id="WP_305732814.1">
    <property type="nucleotide sequence ID" value="NZ_OW150024.1"/>
</dbReference>
<feature type="transmembrane region" description="Helical" evidence="1">
    <location>
        <begin position="280"/>
        <end position="299"/>
    </location>
</feature>
<dbReference type="EMBL" id="OW150024">
    <property type="protein sequence ID" value="CAH2032034.1"/>
    <property type="molecule type" value="Genomic_DNA"/>
</dbReference>
<sequence length="357" mass="38573">MISFSIVIPVKPGVVPQAVKRLSPLAQSREALELLVAEGTCPSRQRNEAVRQARGEIVYFLDDDSLVPPDCLQRLAGHFADPAVAAVGGPSLTPTDDSLLQRAIGAALASPLGAGGVCNRYRSTGTVRRTTERELILCNLAVRREVFLACGGFDERLYPNEENEFLDRLAATDSLLLHDPLLTVQRSQRASLTAFLYQMFRYGRGRAQQTRIAGVTGIMPFAPLLLLLYLLSLPLLSLPLLSLPLLSLPLLSLPLLSLPLLSLPLVSLPLVSLPLVSLPLWRIPLLLYAGILLAAPLFADRNTHGRPALLALPLLIPLLHLANGAGLLAGFLLPMPKRPCYKEGAVTIRRIPCTGAP</sequence>
<feature type="transmembrane region" description="Helical" evidence="1">
    <location>
        <begin position="311"/>
        <end position="333"/>
    </location>
</feature>
<keyword evidence="1" id="KW-1133">Transmembrane helix</keyword>
<name>A0ABM9D9Z5_9BACT</name>
<keyword evidence="1" id="KW-0472">Membrane</keyword>
<feature type="transmembrane region" description="Helical" evidence="1">
    <location>
        <begin position="212"/>
        <end position="231"/>
    </location>
</feature>
<protein>
    <recommendedName>
        <fullName evidence="2">Glycosyltransferase 2-like domain-containing protein</fullName>
    </recommendedName>
</protein>
<evidence type="ECO:0000313" key="3">
    <source>
        <dbReference type="EMBL" id="CAH2032034.1"/>
    </source>
</evidence>
<keyword evidence="4" id="KW-1185">Reference proteome</keyword>
<dbReference type="InterPro" id="IPR050834">
    <property type="entry name" value="Glycosyltransf_2"/>
</dbReference>
<evidence type="ECO:0000313" key="4">
    <source>
        <dbReference type="Proteomes" id="UP001295463"/>
    </source>
</evidence>